<gene>
    <name evidence="1" type="ORF">GCM10010121_086000</name>
</gene>
<organism evidence="1 2">
    <name type="scientific">Streptomyces brasiliensis</name>
    <dbReference type="NCBI Taxonomy" id="1954"/>
    <lineage>
        <taxon>Bacteria</taxon>
        <taxon>Bacillati</taxon>
        <taxon>Actinomycetota</taxon>
        <taxon>Actinomycetes</taxon>
        <taxon>Kitasatosporales</taxon>
        <taxon>Streptomycetaceae</taxon>
        <taxon>Streptomyces</taxon>
    </lineage>
</organism>
<keyword evidence="2" id="KW-1185">Reference proteome</keyword>
<dbReference type="EMBL" id="BMQA01000071">
    <property type="protein sequence ID" value="GGJ62182.1"/>
    <property type="molecule type" value="Genomic_DNA"/>
</dbReference>
<dbReference type="Proteomes" id="UP000657574">
    <property type="component" value="Unassembled WGS sequence"/>
</dbReference>
<reference evidence="1" key="1">
    <citation type="journal article" date="2014" name="Int. J. Syst. Evol. Microbiol.">
        <title>Complete genome sequence of Corynebacterium casei LMG S-19264T (=DSM 44701T), isolated from a smear-ripened cheese.</title>
        <authorList>
            <consortium name="US DOE Joint Genome Institute (JGI-PGF)"/>
            <person name="Walter F."/>
            <person name="Albersmeier A."/>
            <person name="Kalinowski J."/>
            <person name="Ruckert C."/>
        </authorList>
    </citation>
    <scope>NUCLEOTIDE SEQUENCE</scope>
    <source>
        <strain evidence="1">JCM 3086</strain>
    </source>
</reference>
<accession>A0A917P574</accession>
<evidence type="ECO:0000313" key="2">
    <source>
        <dbReference type="Proteomes" id="UP000657574"/>
    </source>
</evidence>
<dbReference type="SUPFAM" id="SSF46785">
    <property type="entry name" value="Winged helix' DNA-binding domain"/>
    <property type="match status" value="1"/>
</dbReference>
<dbReference type="InterPro" id="IPR036390">
    <property type="entry name" value="WH_DNA-bd_sf"/>
</dbReference>
<evidence type="ECO:0000313" key="1">
    <source>
        <dbReference type="EMBL" id="GGJ62182.1"/>
    </source>
</evidence>
<dbReference type="RefSeq" id="WP_189316797.1">
    <property type="nucleotide sequence ID" value="NZ_BMQA01000071.1"/>
</dbReference>
<dbReference type="Gene3D" id="1.10.10.10">
    <property type="entry name" value="Winged helix-like DNA-binding domain superfamily/Winged helix DNA-binding domain"/>
    <property type="match status" value="1"/>
</dbReference>
<reference evidence="1" key="2">
    <citation type="submission" date="2020-09" db="EMBL/GenBank/DDBJ databases">
        <authorList>
            <person name="Sun Q."/>
            <person name="Ohkuma M."/>
        </authorList>
    </citation>
    <scope>NUCLEOTIDE SEQUENCE</scope>
    <source>
        <strain evidence="1">JCM 3086</strain>
    </source>
</reference>
<protein>
    <recommendedName>
        <fullName evidence="3">HTH gntR-type domain-containing protein</fullName>
    </recommendedName>
</protein>
<evidence type="ECO:0008006" key="3">
    <source>
        <dbReference type="Google" id="ProtNLM"/>
    </source>
</evidence>
<dbReference type="AlphaFoldDB" id="A0A917P574"/>
<proteinExistence type="predicted"/>
<comment type="caution">
    <text evidence="1">The sequence shown here is derived from an EMBL/GenBank/DDBJ whole genome shotgun (WGS) entry which is preliminary data.</text>
</comment>
<name>A0A917P574_9ACTN</name>
<sequence length="95" mass="10320">MAQQASPRGTFMQVAEAVKAKIEADPELTHLPAAADLMRDHDVSRGVVLRAFKSLAKDGVAAALTLRIYAHLMPSSQERTRTAIATVYDTARRSV</sequence>
<dbReference type="InterPro" id="IPR036388">
    <property type="entry name" value="WH-like_DNA-bd_sf"/>
</dbReference>